<feature type="transmembrane region" description="Helical" evidence="1">
    <location>
        <begin position="76"/>
        <end position="99"/>
    </location>
</feature>
<dbReference type="Proteomes" id="UP000664277">
    <property type="component" value="Unassembled WGS sequence"/>
</dbReference>
<dbReference type="AlphaFoldDB" id="A0A8J7PHS8"/>
<reference evidence="2" key="1">
    <citation type="submission" date="2021-02" db="EMBL/GenBank/DDBJ databases">
        <title>Genome-Resolved Metagenomics of a Microbial Community Performing Photosynthetic Biological Nutrient Removal.</title>
        <authorList>
            <person name="Mcdaniel E.A."/>
        </authorList>
    </citation>
    <scope>NUCLEOTIDE SEQUENCE</scope>
    <source>
        <strain evidence="2">UWPOB_OBS1</strain>
    </source>
</reference>
<feature type="transmembrane region" description="Helical" evidence="1">
    <location>
        <begin position="268"/>
        <end position="286"/>
    </location>
</feature>
<sequence>MTPLFLPFFLLNLLFGCPYVLLRDGATCRHIDTGLYILTQHQIPTTTYTWSINPAYPWLTHELGTDVLFGLMYQLFGLNGVVVAGALPLGIALLCTLVLGRMRGLGRFSAWIFWIPVFLCTTIHWSARPHAISYVLFLAFYYLAFVSKATPLKKALICGVLSILWVNFHGSVVLALLILGSKLAGDLLDLILRRKVDSRAEPPNFKWQNFNWQAYLLPLAATFLGSLLNLRGLAFWDYLFAYLSHPQITQKGLEWAPFDIKMFPGSPAYLVLIALWLGLNLAARFLPPTAELLLFVAFAGSGFMSARLMPYLALLALPSFGPAWQKLRGGAPVSAKKNGMVPWFVSSFLTLLVIAIYLFDGQYKQQDMYVATQPTKTVKCIESLPPETQGFNYDNWGPYIYFRLHRKIFVDEKTDFYPSQFISDYKVMLGAEKGWQALFDKYKLQFALVPKNGPLDHALGQEKNWRRVEEDEAGVFYLRAAN</sequence>
<keyword evidence="1" id="KW-0812">Transmembrane</keyword>
<keyword evidence="1" id="KW-0472">Membrane</keyword>
<dbReference type="EMBL" id="JAFLCK010000022">
    <property type="protein sequence ID" value="MBN8661617.1"/>
    <property type="molecule type" value="Genomic_DNA"/>
</dbReference>
<comment type="caution">
    <text evidence="2">The sequence shown here is derived from an EMBL/GenBank/DDBJ whole genome shotgun (WGS) entry which is preliminary data.</text>
</comment>
<gene>
    <name evidence="2" type="ORF">J0M35_14725</name>
</gene>
<feature type="transmembrane region" description="Helical" evidence="1">
    <location>
        <begin position="292"/>
        <end position="320"/>
    </location>
</feature>
<feature type="transmembrane region" description="Helical" evidence="1">
    <location>
        <begin position="156"/>
        <end position="179"/>
    </location>
</feature>
<feature type="transmembrane region" description="Helical" evidence="1">
    <location>
        <begin position="341"/>
        <end position="359"/>
    </location>
</feature>
<protein>
    <submittedName>
        <fullName evidence="2">Uncharacterized protein</fullName>
    </submittedName>
</protein>
<feature type="transmembrane region" description="Helical" evidence="1">
    <location>
        <begin position="131"/>
        <end position="149"/>
    </location>
</feature>
<proteinExistence type="predicted"/>
<keyword evidence="1" id="KW-1133">Transmembrane helix</keyword>
<accession>A0A8J7PHS8</accession>
<organism evidence="2 3">
    <name type="scientific">Candidatus Obscuribacter phosphatis</name>
    <dbReference type="NCBI Taxonomy" id="1906157"/>
    <lineage>
        <taxon>Bacteria</taxon>
        <taxon>Bacillati</taxon>
        <taxon>Candidatus Melainabacteria</taxon>
        <taxon>Candidatus Obscuribacterales</taxon>
        <taxon>Candidatus Obscuribacteraceae</taxon>
        <taxon>Candidatus Obscuribacter</taxon>
    </lineage>
</organism>
<evidence type="ECO:0000313" key="2">
    <source>
        <dbReference type="EMBL" id="MBN8661617.1"/>
    </source>
</evidence>
<name>A0A8J7PHS8_9BACT</name>
<evidence type="ECO:0000256" key="1">
    <source>
        <dbReference type="SAM" id="Phobius"/>
    </source>
</evidence>
<evidence type="ECO:0000313" key="3">
    <source>
        <dbReference type="Proteomes" id="UP000664277"/>
    </source>
</evidence>
<feature type="transmembrane region" description="Helical" evidence="1">
    <location>
        <begin position="108"/>
        <end position="125"/>
    </location>
</feature>